<comment type="subcellular location">
    <subcellularLocation>
        <location evidence="1">Membrane</location>
        <topology evidence="1">Single-pass type I membrane protein</topology>
    </subcellularLocation>
</comment>
<dbReference type="PROSITE" id="PS00108">
    <property type="entry name" value="PROTEIN_KINASE_ST"/>
    <property type="match status" value="1"/>
</dbReference>
<dbReference type="EMBL" id="CP133613">
    <property type="protein sequence ID" value="WMV16373.1"/>
    <property type="molecule type" value="Genomic_DNA"/>
</dbReference>
<dbReference type="InterPro" id="IPR025287">
    <property type="entry name" value="WAK_GUB"/>
</dbReference>
<dbReference type="GO" id="GO:0004674">
    <property type="term" value="F:protein serine/threonine kinase activity"/>
    <property type="evidence" value="ECO:0007669"/>
    <property type="project" value="UniProtKB-KW"/>
</dbReference>
<dbReference type="GO" id="GO:0016020">
    <property type="term" value="C:membrane"/>
    <property type="evidence" value="ECO:0007669"/>
    <property type="project" value="UniProtKB-SubCell"/>
</dbReference>
<evidence type="ECO:0000256" key="4">
    <source>
        <dbReference type="ARBA" id="ARBA00022692"/>
    </source>
</evidence>
<dbReference type="Pfam" id="PF00069">
    <property type="entry name" value="Pkinase"/>
    <property type="match status" value="1"/>
</dbReference>
<dbReference type="InterPro" id="IPR017441">
    <property type="entry name" value="Protein_kinase_ATP_BS"/>
</dbReference>
<dbReference type="PANTHER" id="PTHR27009">
    <property type="entry name" value="RUST RESISTANCE KINASE LR10-RELATED"/>
    <property type="match status" value="1"/>
</dbReference>
<organism evidence="16 17">
    <name type="scientific">Solanum verrucosum</name>
    <dbReference type="NCBI Taxonomy" id="315347"/>
    <lineage>
        <taxon>Eukaryota</taxon>
        <taxon>Viridiplantae</taxon>
        <taxon>Streptophyta</taxon>
        <taxon>Embryophyta</taxon>
        <taxon>Tracheophyta</taxon>
        <taxon>Spermatophyta</taxon>
        <taxon>Magnoliopsida</taxon>
        <taxon>eudicotyledons</taxon>
        <taxon>Gunneridae</taxon>
        <taxon>Pentapetalae</taxon>
        <taxon>asterids</taxon>
        <taxon>lamiids</taxon>
        <taxon>Solanales</taxon>
        <taxon>Solanaceae</taxon>
        <taxon>Solanoideae</taxon>
        <taxon>Solaneae</taxon>
        <taxon>Solanum</taxon>
    </lineage>
</organism>
<dbReference type="InterPro" id="IPR011009">
    <property type="entry name" value="Kinase-like_dom_sf"/>
</dbReference>
<dbReference type="InterPro" id="IPR000719">
    <property type="entry name" value="Prot_kinase_dom"/>
</dbReference>
<dbReference type="FunFam" id="3.30.200.20:FF:000178">
    <property type="entry name" value="serine/threonine-protein kinase PBS1-like"/>
    <property type="match status" value="1"/>
</dbReference>
<feature type="transmembrane region" description="Helical" evidence="13">
    <location>
        <begin position="225"/>
        <end position="243"/>
    </location>
</feature>
<gene>
    <name evidence="16" type="ORF">MTR67_009758</name>
</gene>
<dbReference type="PROSITE" id="PS50011">
    <property type="entry name" value="PROTEIN_KINASE_DOM"/>
    <property type="match status" value="1"/>
</dbReference>
<keyword evidence="5 14" id="KW-0732">Signal</keyword>
<keyword evidence="11" id="KW-0325">Glycoprotein</keyword>
<keyword evidence="7" id="KW-0418">Kinase</keyword>
<dbReference type="GO" id="GO:0030247">
    <property type="term" value="F:polysaccharide binding"/>
    <property type="evidence" value="ECO:0007669"/>
    <property type="project" value="InterPro"/>
</dbReference>
<keyword evidence="8 12" id="KW-0067">ATP-binding</keyword>
<name>A0AAF0THQ0_SOLVR</name>
<evidence type="ECO:0000256" key="10">
    <source>
        <dbReference type="ARBA" id="ARBA00023136"/>
    </source>
</evidence>
<dbReference type="InterPro" id="IPR008271">
    <property type="entry name" value="Ser/Thr_kinase_AS"/>
</dbReference>
<feature type="domain" description="Protein kinase" evidence="15">
    <location>
        <begin position="281"/>
        <end position="559"/>
    </location>
</feature>
<dbReference type="AlphaFoldDB" id="A0AAF0THQ0"/>
<dbReference type="Pfam" id="PF13947">
    <property type="entry name" value="GUB_WAK_bind"/>
    <property type="match status" value="1"/>
</dbReference>
<evidence type="ECO:0000256" key="3">
    <source>
        <dbReference type="ARBA" id="ARBA00022679"/>
    </source>
</evidence>
<sequence>MYCRRTILLKYFTLILISLQTCNARKSKHNCSPSACGHIRNISYPFRLNTEPEYCGCGRAFELACEGNQTVISLFSKKLHVQDIYYDTEAIHLVDPTLQTQDDLCSFRPMHIFFDQAYTFFLSNYAVDPIFMIDCPFAVNNFSTLLEISGCKLSRHTYLKISDIDASALSDGCRVELIGLTSWHNINYTENNISLSDFHQAILYGFDLHYDLRFSSQRISYRPTYLGAKFVIGLPLIIVFLVIKFKRRHLSMYDAIEGFLQTQNNFMPIRYNYSHIKRMTRGFKEKLGEGGYGSVYKGKLQSGIDVAVKMLNKPKAGCQDFMNEVATIGRIHNVNVVGLVGYCVDGTKRALVYDFMPNGSLDKYISTSQEGSPLLSWQRKYDIILGVARGIGYLHRGCDVRILHFDIKPHNILLDENFIPKISDFGLAKLYPTDNSIVNLTATRGTIGYVAPELISRSIGAISYKADVYSFGMLLMEMPDLNRHEVANDENSSQYFPSYIYDKFNKGKEILVDEEANDDEKKMARKLSLVALWCIQTNPIQRPSMSKVLEMLEGEVEVLEVPPQPLQSQQIVHQMMRSSMTFSSDSMALLENSVKVDICSD</sequence>
<evidence type="ECO:0000313" key="16">
    <source>
        <dbReference type="EMBL" id="WMV16373.1"/>
    </source>
</evidence>
<evidence type="ECO:0000256" key="9">
    <source>
        <dbReference type="ARBA" id="ARBA00022989"/>
    </source>
</evidence>
<protein>
    <recommendedName>
        <fullName evidence="15">Protein kinase domain-containing protein</fullName>
    </recommendedName>
</protein>
<dbReference type="FunFam" id="1.10.510.10:FF:000590">
    <property type="entry name" value="PR5-like receptor kinase"/>
    <property type="match status" value="1"/>
</dbReference>
<feature type="binding site" evidence="12">
    <location>
        <position position="309"/>
    </location>
    <ligand>
        <name>ATP</name>
        <dbReference type="ChEBI" id="CHEBI:30616"/>
    </ligand>
</feature>
<evidence type="ECO:0000256" key="2">
    <source>
        <dbReference type="ARBA" id="ARBA00022527"/>
    </source>
</evidence>
<reference evidence="16" key="1">
    <citation type="submission" date="2023-08" db="EMBL/GenBank/DDBJ databases">
        <title>A de novo genome assembly of Solanum verrucosum Schlechtendal, a Mexican diploid species geographically isolated from the other diploid A-genome species in potato relatives.</title>
        <authorList>
            <person name="Hosaka K."/>
        </authorList>
    </citation>
    <scope>NUCLEOTIDE SEQUENCE</scope>
    <source>
        <tissue evidence="16">Young leaves</tissue>
    </source>
</reference>
<keyword evidence="17" id="KW-1185">Reference proteome</keyword>
<dbReference type="SUPFAM" id="SSF56112">
    <property type="entry name" value="Protein kinase-like (PK-like)"/>
    <property type="match status" value="1"/>
</dbReference>
<keyword evidence="10 13" id="KW-0472">Membrane</keyword>
<feature type="signal peptide" evidence="14">
    <location>
        <begin position="1"/>
        <end position="24"/>
    </location>
</feature>
<evidence type="ECO:0000256" key="11">
    <source>
        <dbReference type="ARBA" id="ARBA00023180"/>
    </source>
</evidence>
<accession>A0AAF0THQ0</accession>
<dbReference type="SMART" id="SM00220">
    <property type="entry name" value="S_TKc"/>
    <property type="match status" value="1"/>
</dbReference>
<evidence type="ECO:0000256" key="13">
    <source>
        <dbReference type="SAM" id="Phobius"/>
    </source>
</evidence>
<evidence type="ECO:0000256" key="12">
    <source>
        <dbReference type="PROSITE-ProRule" id="PRU10141"/>
    </source>
</evidence>
<dbReference type="Proteomes" id="UP001234989">
    <property type="component" value="Chromosome 2"/>
</dbReference>
<dbReference type="Gene3D" id="1.10.510.10">
    <property type="entry name" value="Transferase(Phosphotransferase) domain 1"/>
    <property type="match status" value="1"/>
</dbReference>
<keyword evidence="2" id="KW-0723">Serine/threonine-protein kinase</keyword>
<dbReference type="GO" id="GO:0005524">
    <property type="term" value="F:ATP binding"/>
    <property type="evidence" value="ECO:0007669"/>
    <property type="project" value="UniProtKB-UniRule"/>
</dbReference>
<dbReference type="PROSITE" id="PS00107">
    <property type="entry name" value="PROTEIN_KINASE_ATP"/>
    <property type="match status" value="1"/>
</dbReference>
<keyword evidence="6 12" id="KW-0547">Nucleotide-binding</keyword>
<dbReference type="Gene3D" id="3.30.200.20">
    <property type="entry name" value="Phosphorylase Kinase, domain 1"/>
    <property type="match status" value="1"/>
</dbReference>
<evidence type="ECO:0000313" key="17">
    <source>
        <dbReference type="Proteomes" id="UP001234989"/>
    </source>
</evidence>
<evidence type="ECO:0000256" key="7">
    <source>
        <dbReference type="ARBA" id="ARBA00022777"/>
    </source>
</evidence>
<dbReference type="InterPro" id="IPR045874">
    <property type="entry name" value="LRK10/LRL21-25-like"/>
</dbReference>
<evidence type="ECO:0000256" key="5">
    <source>
        <dbReference type="ARBA" id="ARBA00022729"/>
    </source>
</evidence>
<evidence type="ECO:0000256" key="14">
    <source>
        <dbReference type="SAM" id="SignalP"/>
    </source>
</evidence>
<evidence type="ECO:0000259" key="15">
    <source>
        <dbReference type="PROSITE" id="PS50011"/>
    </source>
</evidence>
<evidence type="ECO:0000256" key="1">
    <source>
        <dbReference type="ARBA" id="ARBA00004479"/>
    </source>
</evidence>
<keyword evidence="3" id="KW-0808">Transferase</keyword>
<feature type="chain" id="PRO_5042269140" description="Protein kinase domain-containing protein" evidence="14">
    <location>
        <begin position="25"/>
        <end position="601"/>
    </location>
</feature>
<keyword evidence="9 13" id="KW-1133">Transmembrane helix</keyword>
<evidence type="ECO:0000256" key="8">
    <source>
        <dbReference type="ARBA" id="ARBA00022840"/>
    </source>
</evidence>
<proteinExistence type="predicted"/>
<evidence type="ECO:0000256" key="6">
    <source>
        <dbReference type="ARBA" id="ARBA00022741"/>
    </source>
</evidence>
<keyword evidence="4 13" id="KW-0812">Transmembrane</keyword>